<evidence type="ECO:0000256" key="2">
    <source>
        <dbReference type="SAM" id="MobiDB-lite"/>
    </source>
</evidence>
<keyword evidence="1" id="KW-0175">Coiled coil</keyword>
<protein>
    <submittedName>
        <fullName evidence="3">Uncharacterized protein</fullName>
    </submittedName>
</protein>
<gene>
    <name evidence="3" type="ORF">KC675_00690</name>
</gene>
<reference evidence="3" key="2">
    <citation type="journal article" date="2021" name="Microbiome">
        <title>Successional dynamics and alternative stable states in a saline activated sludge microbial community over 9 years.</title>
        <authorList>
            <person name="Wang Y."/>
            <person name="Ye J."/>
            <person name="Ju F."/>
            <person name="Liu L."/>
            <person name="Boyd J.A."/>
            <person name="Deng Y."/>
            <person name="Parks D.H."/>
            <person name="Jiang X."/>
            <person name="Yin X."/>
            <person name="Woodcroft B.J."/>
            <person name="Tyson G.W."/>
            <person name="Hugenholtz P."/>
            <person name="Polz M.F."/>
            <person name="Zhang T."/>
        </authorList>
    </citation>
    <scope>NUCLEOTIDE SEQUENCE</scope>
    <source>
        <strain evidence="3">HKST-UBA15</strain>
    </source>
</reference>
<evidence type="ECO:0000313" key="3">
    <source>
        <dbReference type="EMBL" id="MCA9379674.1"/>
    </source>
</evidence>
<dbReference type="Proteomes" id="UP000745577">
    <property type="component" value="Unassembled WGS sequence"/>
</dbReference>
<evidence type="ECO:0000256" key="1">
    <source>
        <dbReference type="SAM" id="Coils"/>
    </source>
</evidence>
<accession>A0A955I860</accession>
<proteinExistence type="predicted"/>
<organism evidence="3 4">
    <name type="scientific">Candidatus Dojkabacteria bacterium</name>
    <dbReference type="NCBI Taxonomy" id="2099670"/>
    <lineage>
        <taxon>Bacteria</taxon>
        <taxon>Candidatus Dojkabacteria</taxon>
    </lineage>
</organism>
<feature type="coiled-coil region" evidence="1">
    <location>
        <begin position="1612"/>
        <end position="1639"/>
    </location>
</feature>
<reference evidence="3" key="1">
    <citation type="submission" date="2020-04" db="EMBL/GenBank/DDBJ databases">
        <authorList>
            <person name="Zhang T."/>
        </authorList>
    </citation>
    <scope>NUCLEOTIDE SEQUENCE</scope>
    <source>
        <strain evidence="3">HKST-UBA15</strain>
    </source>
</reference>
<feature type="region of interest" description="Disordered" evidence="2">
    <location>
        <begin position="1"/>
        <end position="22"/>
    </location>
</feature>
<dbReference type="EMBL" id="JAGQLL010000006">
    <property type="protein sequence ID" value="MCA9379674.1"/>
    <property type="molecule type" value="Genomic_DNA"/>
</dbReference>
<name>A0A955I860_9BACT</name>
<sequence>MNLVATPESPNNNIIEDSTEPPVISDKSYAESRGKLLPTQTTEVPSMDKVNVFRLPRLELKGLERQKREMMVGRRLERLKTEKRDMNSVIGYEDVTEYCKVEEKISSSDDEATLETNHLQNFEDAAEIRSRMTFTQKLSRKKFELKLKQEGFSNASELLEVIENTGFATVSNKNKEDIYIKNFNYSRIDLDFIKQLQKKGIDPQILFTRLSMLDCPSYLLHDFDEGTLDSLIQIGVLDEKTFSSNYQKIKSYNFLRISEQPSNQDTINALIGLLSEQTLPIETSNKLEIAQKIHKSTYQRVPLNGLLKTSIEDLELLGQLSNRSTYSWNSNAYINSKELVALFKEKGLAEDLAIFLKYKHNPTSYKFDISNLTKVSEEEREDTFQYIKKFSNFMSDPDKRLWLSVFQSVDTHSGDNRINEFAIDRAEETFKYKHILETYFALPGHERSLGNTSFMSELIRELDSLVLSDPDKASELLSFKPDEYYILYLNSIFKLGGLSVQKYEEMRGNKPEKYILEDVQGIIRSYQVIEQESEENKLQLILDLEDLDGKYLSHSNTNAIQRDEDNITNKLKLAKKFSSVSPDIRQFILDTLPTSLSDFEEKSATYANFFQNLGLGDFNVINFLINSKSGKELESMARSFQFLLKNEQLLNLRIGLLNIEYNRNIGFYNSELETLRWVTELEENEFLNLSKEFQKYNYRNINTLSNFALYHQNRENVEVLIDKINKFEHGEDSSKYIDFEGFSADLWKISSVMEIINNGNIDTVLDIALEITDTESMISIDHLAYLSSIASSDNFNVEKYKETIRSIQELFNVTSKSDFRFLSKEEFSSIYEISLLDDEAKINWTSFINGFKSLDQNDFDLRDKLSAYWSLFNNENREEIENFLKSYNEEVINFNFRDFLSFLNGLGKDDLKKVLQLQDLNGNIGNGSIELKNLSHSTLNDLSVEGLILINSVISPQLQMKLSNIPGNIYLDQIARFTTDPQSYIQYSIPLINRFAENDIVVNLNIDPNDLKDIEPSTINSLIDTMSTLNRSTLFKNKVFSRDYKDYLKLNEFFTKNDISLENFNNVISSLQQGDINSTQELMMYFQNVYPMDLEYYNQFITTIKEYCPSYVQPSNNRYALETKASFVQNIDFLKRNKSILNPSIKFDIASFETLNKLVNMEFDDNQLVNIINNSVIKFPLSTFGDVIDILPTKDASQVQFLIETINNRLFEHYGESPTSLSSIITELYKLKSSNAEGEITEQITGIVDLLSEFPINLNVLGSNTYAVIDLVKSSPSNLRFILEQSSGSSGLININTLQQFVKAEVLDINSVEDQQTYRRFVNEIGYFPSKKIFALYRNFDQNKDFTTSLEYLENIDDLAGVETKNDFTERIKVLRTNLLKTGNVDPKSSLQKDILMIEGRFELGRFKRNQGPEGLEAMVTQYYYDLEENKIAELQSVFTEGEIEVDVVKNFKISEDSIGMIESMLGNTKESMRILNMNGNEIIEYTLSELSQYVQHEMKKLQTLEENSTIEHLEELSVIEEAFKSLDLNNIEGTSNLLKSIGFDDNQTKILQYLLQTEKPSIEQLQSVDKTFEDKSILNRTIAQLKKNNLITYTENGDLVTNIDLIQNYAINKVNNKNKNIEKQLNNKKEMYRSLITTMNDLNTILKENGDLSKICEIAGLSSEFRSSNPEEQVIMAMLSLLSNYKEQASKNKINTNNLNDLTQRLIWAYVLKNPHLLNLSHELGTELTSLASTEIGLRHLNTFSELVNEHIGAHAIESMPLSKNQKEQLRKSFNINPLIQDLNNFNASEATNKNTYSILPTRGVLAELSGDMGDACWASRSSNIMRDNPNMTAFTIVENYSDPLSAKSVGSFLVIRETINGQPALILRGINPRQDIFDQGVTGNSFLAETLKYLEIIANNIKMQEGARNVIIVAPRSESGAFSNREALNSAHQNYFSGSDYHLDHINTFNSYNITQNISIRNGDTVLSEETVAEETVIDGSNLYVPLLSLN</sequence>
<evidence type="ECO:0000313" key="4">
    <source>
        <dbReference type="Proteomes" id="UP000745577"/>
    </source>
</evidence>
<comment type="caution">
    <text evidence="3">The sequence shown here is derived from an EMBL/GenBank/DDBJ whole genome shotgun (WGS) entry which is preliminary data.</text>
</comment>